<organism evidence="2 3">
    <name type="scientific">Rhizobium esperanzae</name>
    <dbReference type="NCBI Taxonomy" id="1967781"/>
    <lineage>
        <taxon>Bacteria</taxon>
        <taxon>Pseudomonadati</taxon>
        <taxon>Pseudomonadota</taxon>
        <taxon>Alphaproteobacteria</taxon>
        <taxon>Hyphomicrobiales</taxon>
        <taxon>Rhizobiaceae</taxon>
        <taxon>Rhizobium/Agrobacterium group</taxon>
        <taxon>Rhizobium</taxon>
    </lineage>
</organism>
<dbReference type="EMBL" id="MXPU01000012">
    <property type="protein sequence ID" value="OWO93355.1"/>
    <property type="molecule type" value="Genomic_DNA"/>
</dbReference>
<sequence>MRIPLPSCYFAETKDGSHLVIDGVQRITTVLKFFNNEFALEEMTAFPDLEGKKFSELGTYRAELESTTIRCVILRRENPDELVTEIFARLNKGSVSLSDQEIRHALYPGDFDKLLNELAENKIIKDFGLGKEGKGKRDAREAEELVLRFFSFYESPEEYEGNLSKFLDKYMKTASSYSTEELDALKKNFKNALDACLIVFSQEEVFSAFIDLCTSDSFKKSTAGGLQRDKEDVI</sequence>
<dbReference type="PANTHER" id="PTHR39639">
    <property type="entry name" value="CHROMOSOME 16, WHOLE GENOME SHOTGUN SEQUENCE"/>
    <property type="match status" value="1"/>
</dbReference>
<name>A0A246DSL8_9HYPH</name>
<accession>A0A246DSL8</accession>
<dbReference type="PANTHER" id="PTHR39639:SF1">
    <property type="entry name" value="DUF262 DOMAIN-CONTAINING PROTEIN"/>
    <property type="match status" value="1"/>
</dbReference>
<reference evidence="2 3" key="1">
    <citation type="submission" date="2017-03" db="EMBL/GenBank/DDBJ databases">
        <title>Genome of strain Rhizobium sp. CNPSo 668.</title>
        <authorList>
            <person name="Ribeiro R."/>
        </authorList>
    </citation>
    <scope>NUCLEOTIDE SEQUENCE [LARGE SCALE GENOMIC DNA]</scope>
    <source>
        <strain evidence="2 3">CNPSo 668</strain>
    </source>
</reference>
<feature type="domain" description="GmrSD restriction endonucleases N-terminal" evidence="1">
    <location>
        <begin position="3"/>
        <end position="107"/>
    </location>
</feature>
<protein>
    <recommendedName>
        <fullName evidence="1">GmrSD restriction endonucleases N-terminal domain-containing protein</fullName>
    </recommendedName>
</protein>
<evidence type="ECO:0000313" key="3">
    <source>
        <dbReference type="Proteomes" id="UP000197269"/>
    </source>
</evidence>
<dbReference type="Proteomes" id="UP000197269">
    <property type="component" value="Unassembled WGS sequence"/>
</dbReference>
<dbReference type="InterPro" id="IPR004919">
    <property type="entry name" value="GmrSD_N"/>
</dbReference>
<comment type="caution">
    <text evidence="2">The sequence shown here is derived from an EMBL/GenBank/DDBJ whole genome shotgun (WGS) entry which is preliminary data.</text>
</comment>
<evidence type="ECO:0000259" key="1">
    <source>
        <dbReference type="Pfam" id="PF03235"/>
    </source>
</evidence>
<proteinExistence type="predicted"/>
<dbReference type="AlphaFoldDB" id="A0A246DSL8"/>
<gene>
    <name evidence="2" type="ORF">B5E41_18905</name>
</gene>
<dbReference type="Pfam" id="PF03235">
    <property type="entry name" value="GmrSD_N"/>
    <property type="match status" value="1"/>
</dbReference>
<evidence type="ECO:0000313" key="2">
    <source>
        <dbReference type="EMBL" id="OWO93355.1"/>
    </source>
</evidence>